<dbReference type="AlphaFoldDB" id="A0A511AJP7"/>
<comment type="caution">
    <text evidence="1">The sequence shown here is derived from an EMBL/GenBank/DDBJ whole genome shotgun (WGS) entry which is preliminary data.</text>
</comment>
<organism evidence="1 2">
    <name type="scientific">Microbacterium aerolatum</name>
    <dbReference type="NCBI Taxonomy" id="153731"/>
    <lineage>
        <taxon>Bacteria</taxon>
        <taxon>Bacillati</taxon>
        <taxon>Actinomycetota</taxon>
        <taxon>Actinomycetes</taxon>
        <taxon>Micrococcales</taxon>
        <taxon>Microbacteriaceae</taxon>
        <taxon>Microbacterium</taxon>
    </lineage>
</organism>
<evidence type="ECO:0000313" key="1">
    <source>
        <dbReference type="EMBL" id="GEK87573.1"/>
    </source>
</evidence>
<dbReference type="OrthoDB" id="5080005at2"/>
<proteinExistence type="predicted"/>
<name>A0A511AJP7_9MICO</name>
<keyword evidence="2" id="KW-1185">Reference proteome</keyword>
<protein>
    <submittedName>
        <fullName evidence="1">Uncharacterized protein</fullName>
    </submittedName>
</protein>
<dbReference type="RefSeq" id="WP_147040336.1">
    <property type="nucleotide sequence ID" value="NZ_BJUW01000015.1"/>
</dbReference>
<sequence length="159" mass="16715">MRRRTAWVVVAVAAAAVIVAVLVWLAVSTAQTGPPRAVDGMTAVEPATGPEATALAQQQLDARLAACTESAAEAPDSCGIAIPWTADFAAVDGIRYRVEKTPELTLTPPTFRADDGILVATVTGTGLDGTAKTLTYRTENWMLRGDLRVKRAGVGLVPW</sequence>
<gene>
    <name evidence="1" type="ORF">MAE01_27490</name>
</gene>
<dbReference type="EMBL" id="BJUW01000015">
    <property type="protein sequence ID" value="GEK87573.1"/>
    <property type="molecule type" value="Genomic_DNA"/>
</dbReference>
<evidence type="ECO:0000313" key="2">
    <source>
        <dbReference type="Proteomes" id="UP000321225"/>
    </source>
</evidence>
<reference evidence="1 2" key="1">
    <citation type="submission" date="2019-07" db="EMBL/GenBank/DDBJ databases">
        <title>Whole genome shotgun sequence of Microbacterium aerolatum NBRC 103071.</title>
        <authorList>
            <person name="Hosoyama A."/>
            <person name="Uohara A."/>
            <person name="Ohji S."/>
            <person name="Ichikawa N."/>
        </authorList>
    </citation>
    <scope>NUCLEOTIDE SEQUENCE [LARGE SCALE GENOMIC DNA]</scope>
    <source>
        <strain evidence="1 2">NBRC 103071</strain>
    </source>
</reference>
<dbReference type="Proteomes" id="UP000321225">
    <property type="component" value="Unassembled WGS sequence"/>
</dbReference>
<accession>A0A511AJP7</accession>